<reference evidence="6 9" key="2">
    <citation type="submission" date="2019-07" db="EMBL/GenBank/DDBJ databases">
        <title>Whole genome shotgun sequence of Myxococcus fulvus NBRC 100333.</title>
        <authorList>
            <person name="Hosoyama A."/>
            <person name="Uohara A."/>
            <person name="Ohji S."/>
            <person name="Ichikawa N."/>
        </authorList>
    </citation>
    <scope>NUCLEOTIDE SEQUENCE [LARGE SCALE GENOMIC DNA]</scope>
    <source>
        <strain evidence="6 9">NBRC 100333</strain>
    </source>
</reference>
<reference evidence="7 8" key="1">
    <citation type="submission" date="2016-10" db="EMBL/GenBank/DDBJ databases">
        <authorList>
            <person name="Varghese N."/>
            <person name="Submissions S."/>
        </authorList>
    </citation>
    <scope>NUCLEOTIDE SEQUENCE [LARGE SCALE GENOMIC DNA]</scope>
    <source>
        <strain evidence="7 8">DSM 16525</strain>
    </source>
</reference>
<dbReference type="EMBL" id="BJXR01000039">
    <property type="protein sequence ID" value="GEN10649.1"/>
    <property type="molecule type" value="Genomic_DNA"/>
</dbReference>
<feature type="binding site" evidence="2">
    <location>
        <position position="119"/>
    </location>
    <ligand>
        <name>Fe cation</name>
        <dbReference type="ChEBI" id="CHEBI:24875"/>
    </ligand>
</feature>
<gene>
    <name evidence="6" type="ORF">MFU01_56860</name>
    <name evidence="7" type="ORF">SAMN05443572_103179</name>
</gene>
<evidence type="ECO:0000256" key="1">
    <source>
        <dbReference type="ARBA" id="ARBA00008416"/>
    </source>
</evidence>
<dbReference type="InterPro" id="IPR014710">
    <property type="entry name" value="RmlC-like_jellyroll"/>
</dbReference>
<comment type="similarity">
    <text evidence="1 3">Belongs to the pirin family.</text>
</comment>
<evidence type="ECO:0000313" key="8">
    <source>
        <dbReference type="Proteomes" id="UP000183760"/>
    </source>
</evidence>
<dbReference type="SUPFAM" id="SSF51182">
    <property type="entry name" value="RmlC-like cupins"/>
    <property type="match status" value="1"/>
</dbReference>
<dbReference type="PANTHER" id="PTHR13903:SF8">
    <property type="entry name" value="PIRIN"/>
    <property type="match status" value="1"/>
</dbReference>
<dbReference type="PIRSF" id="PIRSF006232">
    <property type="entry name" value="Pirin"/>
    <property type="match status" value="1"/>
</dbReference>
<evidence type="ECO:0000259" key="5">
    <source>
        <dbReference type="Pfam" id="PF05726"/>
    </source>
</evidence>
<evidence type="ECO:0000259" key="4">
    <source>
        <dbReference type="Pfam" id="PF02678"/>
    </source>
</evidence>
<dbReference type="PANTHER" id="PTHR13903">
    <property type="entry name" value="PIRIN-RELATED"/>
    <property type="match status" value="1"/>
</dbReference>
<proteinExistence type="inferred from homology"/>
<dbReference type="Gene3D" id="2.60.120.10">
    <property type="entry name" value="Jelly Rolls"/>
    <property type="match status" value="2"/>
</dbReference>
<evidence type="ECO:0000256" key="2">
    <source>
        <dbReference type="PIRSR" id="PIRSR006232-1"/>
    </source>
</evidence>
<evidence type="ECO:0008006" key="10">
    <source>
        <dbReference type="Google" id="ProtNLM"/>
    </source>
</evidence>
<evidence type="ECO:0000313" key="6">
    <source>
        <dbReference type="EMBL" id="GEN10649.1"/>
    </source>
</evidence>
<sequence>MAWKMPEEPYVDAEPGSALETVIVPRTRDLGDGFEVRRALPSSRRRMVGPFIFMDQMGPAVLQAGKGLDVRPHPHIGLATVTYLFEGEVLHRDSLGVVQRIRPGAVNWMVAGRGIVHSERTPPELRVSSNRMFGIQFWVALPGKHEEDAPSFVHTPSEALPVVNDHGIELKLIAGEMFGARSPVTTQSALFYADVKLDAGARIPVPTVHEERGVFVAEGLVEVGGESFGPGQLLVLRPGMDVVARGGGTTRSRLLLFGGEPMDGPRHIWWNFVSSSKERIEQAKEDWTAQRIGQVPSETEFIPLPEPEPSVPRYP</sequence>
<dbReference type="InterPro" id="IPR003829">
    <property type="entry name" value="Pirin_N_dom"/>
</dbReference>
<dbReference type="InterPro" id="IPR008778">
    <property type="entry name" value="Pirin_C_dom"/>
</dbReference>
<dbReference type="Proteomes" id="UP000321514">
    <property type="component" value="Unassembled WGS sequence"/>
</dbReference>
<dbReference type="Pfam" id="PF02678">
    <property type="entry name" value="Pirin"/>
    <property type="match status" value="1"/>
</dbReference>
<dbReference type="RefSeq" id="WP_074951926.1">
    <property type="nucleotide sequence ID" value="NZ_BJXR01000039.1"/>
</dbReference>
<dbReference type="Proteomes" id="UP000183760">
    <property type="component" value="Unassembled WGS sequence"/>
</dbReference>
<keyword evidence="2" id="KW-0479">Metal-binding</keyword>
<organism evidence="6 9">
    <name type="scientific">Myxococcus fulvus</name>
    <dbReference type="NCBI Taxonomy" id="33"/>
    <lineage>
        <taxon>Bacteria</taxon>
        <taxon>Pseudomonadati</taxon>
        <taxon>Myxococcota</taxon>
        <taxon>Myxococcia</taxon>
        <taxon>Myxococcales</taxon>
        <taxon>Cystobacterineae</taxon>
        <taxon>Myxococcaceae</taxon>
        <taxon>Myxococcus</taxon>
    </lineage>
</organism>
<comment type="caution">
    <text evidence="6">The sequence shown here is derived from an EMBL/GenBank/DDBJ whole genome shotgun (WGS) entry which is preliminary data.</text>
</comment>
<dbReference type="GO" id="GO:0046872">
    <property type="term" value="F:metal ion binding"/>
    <property type="evidence" value="ECO:0007669"/>
    <property type="project" value="UniProtKB-KW"/>
</dbReference>
<dbReference type="InterPro" id="IPR011051">
    <property type="entry name" value="RmlC_Cupin_sf"/>
</dbReference>
<feature type="domain" description="Pirin C-terminal" evidence="5">
    <location>
        <begin position="192"/>
        <end position="292"/>
    </location>
</feature>
<evidence type="ECO:0000256" key="3">
    <source>
        <dbReference type="RuleBase" id="RU003457"/>
    </source>
</evidence>
<dbReference type="Pfam" id="PF05726">
    <property type="entry name" value="Pirin_C"/>
    <property type="match status" value="1"/>
</dbReference>
<feature type="domain" description="Pirin N-terminal" evidence="4">
    <location>
        <begin position="34"/>
        <end position="139"/>
    </location>
</feature>
<dbReference type="InterPro" id="IPR012093">
    <property type="entry name" value="Pirin"/>
</dbReference>
<dbReference type="CDD" id="cd02247">
    <property type="entry name" value="cupin_pirin_C"/>
    <property type="match status" value="1"/>
</dbReference>
<accession>A0A511T920</accession>
<dbReference type="EMBL" id="FOIB01000003">
    <property type="protein sequence ID" value="SET77709.1"/>
    <property type="molecule type" value="Genomic_DNA"/>
</dbReference>
<evidence type="ECO:0000313" key="9">
    <source>
        <dbReference type="Proteomes" id="UP000321514"/>
    </source>
</evidence>
<dbReference type="AlphaFoldDB" id="A0A511T920"/>
<feature type="binding site" evidence="2">
    <location>
        <position position="117"/>
    </location>
    <ligand>
        <name>Fe cation</name>
        <dbReference type="ChEBI" id="CHEBI:24875"/>
    </ligand>
</feature>
<keyword evidence="8" id="KW-1185">Reference proteome</keyword>
<keyword evidence="2" id="KW-0408">Iron</keyword>
<dbReference type="CDD" id="cd02909">
    <property type="entry name" value="cupin_pirin_N"/>
    <property type="match status" value="1"/>
</dbReference>
<evidence type="ECO:0000313" key="7">
    <source>
        <dbReference type="EMBL" id="SET77709.1"/>
    </source>
</evidence>
<feature type="binding site" evidence="2">
    <location>
        <position position="75"/>
    </location>
    <ligand>
        <name>Fe cation</name>
        <dbReference type="ChEBI" id="CHEBI:24875"/>
    </ligand>
</feature>
<name>A0A511T920_MYXFU</name>
<feature type="binding site" evidence="2">
    <location>
        <position position="73"/>
    </location>
    <ligand>
        <name>Fe cation</name>
        <dbReference type="ChEBI" id="CHEBI:24875"/>
    </ligand>
</feature>
<protein>
    <recommendedName>
        <fullName evidence="10">Pirin family protein</fullName>
    </recommendedName>
</protein>
<comment type="cofactor">
    <cofactor evidence="2">
        <name>Fe cation</name>
        <dbReference type="ChEBI" id="CHEBI:24875"/>
    </cofactor>
    <text evidence="2">Binds 1 Fe cation per subunit.</text>
</comment>